<proteinExistence type="predicted"/>
<organism evidence="1 2">
    <name type="scientific">Brachionus plicatilis</name>
    <name type="common">Marine rotifer</name>
    <name type="synonym">Brachionus muelleri</name>
    <dbReference type="NCBI Taxonomy" id="10195"/>
    <lineage>
        <taxon>Eukaryota</taxon>
        <taxon>Metazoa</taxon>
        <taxon>Spiralia</taxon>
        <taxon>Gnathifera</taxon>
        <taxon>Rotifera</taxon>
        <taxon>Eurotatoria</taxon>
        <taxon>Monogononta</taxon>
        <taxon>Pseudotrocha</taxon>
        <taxon>Ploima</taxon>
        <taxon>Brachionidae</taxon>
        <taxon>Brachionus</taxon>
    </lineage>
</organism>
<protein>
    <submittedName>
        <fullName evidence="1">Uncharacterized protein</fullName>
    </submittedName>
</protein>
<sequence>MRLKNHPSPLTFFVTS</sequence>
<gene>
    <name evidence="1" type="ORF">BpHYR1_032884</name>
</gene>
<evidence type="ECO:0000313" key="2">
    <source>
        <dbReference type="Proteomes" id="UP000276133"/>
    </source>
</evidence>
<accession>A0A3M7QG16</accession>
<dbReference type="EMBL" id="REGN01006351">
    <property type="protein sequence ID" value="RNA09888.1"/>
    <property type="molecule type" value="Genomic_DNA"/>
</dbReference>
<keyword evidence="2" id="KW-1185">Reference proteome</keyword>
<reference evidence="1 2" key="1">
    <citation type="journal article" date="2018" name="Sci. Rep.">
        <title>Genomic signatures of local adaptation to the degree of environmental predictability in rotifers.</title>
        <authorList>
            <person name="Franch-Gras L."/>
            <person name="Hahn C."/>
            <person name="Garcia-Roger E.M."/>
            <person name="Carmona M.J."/>
            <person name="Serra M."/>
            <person name="Gomez A."/>
        </authorList>
    </citation>
    <scope>NUCLEOTIDE SEQUENCE [LARGE SCALE GENOMIC DNA]</scope>
    <source>
        <strain evidence="1">HYR1</strain>
    </source>
</reference>
<name>A0A3M7QG16_BRAPC</name>
<evidence type="ECO:0000313" key="1">
    <source>
        <dbReference type="EMBL" id="RNA09888.1"/>
    </source>
</evidence>
<dbReference type="AlphaFoldDB" id="A0A3M7QG16"/>
<comment type="caution">
    <text evidence="1">The sequence shown here is derived from an EMBL/GenBank/DDBJ whole genome shotgun (WGS) entry which is preliminary data.</text>
</comment>
<dbReference type="Proteomes" id="UP000276133">
    <property type="component" value="Unassembled WGS sequence"/>
</dbReference>